<reference evidence="2 3" key="1">
    <citation type="journal article" date="2023" name="Commun. Biol.">
        <title>Reorganization of the ancestral sex-determining regions during the evolution of trioecy in Pleodorina starrii.</title>
        <authorList>
            <person name="Takahashi K."/>
            <person name="Suzuki S."/>
            <person name="Kawai-Toyooka H."/>
            <person name="Yamamoto K."/>
            <person name="Hamaji T."/>
            <person name="Ootsuki R."/>
            <person name="Yamaguchi H."/>
            <person name="Kawachi M."/>
            <person name="Higashiyama T."/>
            <person name="Nozaki H."/>
        </authorList>
    </citation>
    <scope>NUCLEOTIDE SEQUENCE [LARGE SCALE GENOMIC DNA]</scope>
    <source>
        <strain evidence="2 3">NIES-4479</strain>
    </source>
</reference>
<accession>A0A9W6BSQ6</accession>
<gene>
    <name evidence="2" type="primary">PLEST009808</name>
    <name evidence="2" type="ORF">PLESTB_001200200</name>
</gene>
<feature type="region of interest" description="Disordered" evidence="1">
    <location>
        <begin position="351"/>
        <end position="390"/>
    </location>
</feature>
<evidence type="ECO:0000313" key="2">
    <source>
        <dbReference type="EMBL" id="GLC57215.1"/>
    </source>
</evidence>
<dbReference type="AlphaFoldDB" id="A0A9W6BSQ6"/>
<feature type="compositionally biased region" description="Basic and acidic residues" evidence="1">
    <location>
        <begin position="162"/>
        <end position="187"/>
    </location>
</feature>
<evidence type="ECO:0000256" key="1">
    <source>
        <dbReference type="SAM" id="MobiDB-lite"/>
    </source>
</evidence>
<feature type="compositionally biased region" description="Acidic residues" evidence="1">
    <location>
        <begin position="367"/>
        <end position="390"/>
    </location>
</feature>
<feature type="compositionally biased region" description="Acidic residues" evidence="1">
    <location>
        <begin position="351"/>
        <end position="360"/>
    </location>
</feature>
<comment type="caution">
    <text evidence="2">The sequence shown here is derived from an EMBL/GenBank/DDBJ whole genome shotgun (WGS) entry which is preliminary data.</text>
</comment>
<keyword evidence="3" id="KW-1185">Reference proteome</keyword>
<evidence type="ECO:0000313" key="3">
    <source>
        <dbReference type="Proteomes" id="UP001165080"/>
    </source>
</evidence>
<dbReference type="Proteomes" id="UP001165080">
    <property type="component" value="Unassembled WGS sequence"/>
</dbReference>
<proteinExistence type="predicted"/>
<sequence length="390" mass="44674">MDATALMTRRAQHRLAGPSSHCPPPSSVRCPARRCPAVSRRAHGQPDNSLQPRRTGVCRSTGKTVTPSPMFEEVATDDGFLQIVDRDNALPDFDDPDWISKVDDWHEFWNYQNWELEVEDLETEEGNMAGPMEALRRAEKLIDAFAEMDMRSDIENWMGSPHSEDAFEEDKWGDPPADAERPDPNPALHEWDLRARAEKRQQRAALDAEWHRRQDRIGKLTYPHMDQHRDLRVQRLTGDGYRYDWSEDEIRQLIVNNGLACAPEHHGALVENPLAVQDYHSLGVRYIEETEEMLQRTGHLAPSDLRKQFDREFILHGEGYEVDAEEAELEALSEQAEREELLEALEAAGYGEEDLLDESETVVGEIGGEEDEEGEGEEEEAGEWEVEYEE</sequence>
<dbReference type="EMBL" id="BRXU01000018">
    <property type="protein sequence ID" value="GLC57215.1"/>
    <property type="molecule type" value="Genomic_DNA"/>
</dbReference>
<feature type="region of interest" description="Disordered" evidence="1">
    <location>
        <begin position="1"/>
        <end position="63"/>
    </location>
</feature>
<dbReference type="OrthoDB" id="529845at2759"/>
<feature type="region of interest" description="Disordered" evidence="1">
    <location>
        <begin position="157"/>
        <end position="187"/>
    </location>
</feature>
<organism evidence="2 3">
    <name type="scientific">Pleodorina starrii</name>
    <dbReference type="NCBI Taxonomy" id="330485"/>
    <lineage>
        <taxon>Eukaryota</taxon>
        <taxon>Viridiplantae</taxon>
        <taxon>Chlorophyta</taxon>
        <taxon>core chlorophytes</taxon>
        <taxon>Chlorophyceae</taxon>
        <taxon>CS clade</taxon>
        <taxon>Chlamydomonadales</taxon>
        <taxon>Volvocaceae</taxon>
        <taxon>Pleodorina</taxon>
    </lineage>
</organism>
<name>A0A9W6BSQ6_9CHLO</name>
<protein>
    <submittedName>
        <fullName evidence="2">Uncharacterized protein</fullName>
    </submittedName>
</protein>